<dbReference type="Proteomes" id="UP001549749">
    <property type="component" value="Unassembled WGS sequence"/>
</dbReference>
<keyword evidence="1" id="KW-0732">Signal</keyword>
<proteinExistence type="predicted"/>
<evidence type="ECO:0000313" key="3">
    <source>
        <dbReference type="Proteomes" id="UP001549749"/>
    </source>
</evidence>
<feature type="signal peptide" evidence="1">
    <location>
        <begin position="1"/>
        <end position="19"/>
    </location>
</feature>
<organism evidence="2 3">
    <name type="scientific">Chitinophaga defluvii</name>
    <dbReference type="NCBI Taxonomy" id="3163343"/>
    <lineage>
        <taxon>Bacteria</taxon>
        <taxon>Pseudomonadati</taxon>
        <taxon>Bacteroidota</taxon>
        <taxon>Chitinophagia</taxon>
        <taxon>Chitinophagales</taxon>
        <taxon>Chitinophagaceae</taxon>
        <taxon>Chitinophaga</taxon>
    </lineage>
</organism>
<keyword evidence="3" id="KW-1185">Reference proteome</keyword>
<feature type="chain" id="PRO_5046475281" evidence="1">
    <location>
        <begin position="20"/>
        <end position="240"/>
    </location>
</feature>
<evidence type="ECO:0000256" key="1">
    <source>
        <dbReference type="SAM" id="SignalP"/>
    </source>
</evidence>
<sequence>MKKLALFLLFIPVFSSLHAQDTTNANFMRIADILTNFERSATFFSAITFQPRENTKGTPYLFEQWTAMTLDSMGNKKVARSVVYQANFDQQKQQVIIKAGEEKAYAPDLKDVQAFHFKNGDTTYRYVNLLADGKGRYMQMLVTGDYSLLKDVNVELRRADYVNNGIIERGNNFDQYIKKNTYYLHGQNLNKKVALKEKDFLKALPAGQAKEAAAWLKNNNGAFDEMAAVHLISFLNEKKN</sequence>
<accession>A0ABV2TCW1</accession>
<reference evidence="2 3" key="1">
    <citation type="submission" date="2024-06" db="EMBL/GenBank/DDBJ databases">
        <title>Chitinophaga defluvii sp. nov., isolated from municipal sewage.</title>
        <authorList>
            <person name="Zhang L."/>
        </authorList>
    </citation>
    <scope>NUCLEOTIDE SEQUENCE [LARGE SCALE GENOMIC DNA]</scope>
    <source>
        <strain evidence="2 3">H8</strain>
    </source>
</reference>
<protein>
    <submittedName>
        <fullName evidence="2">Uncharacterized protein</fullName>
    </submittedName>
</protein>
<evidence type="ECO:0000313" key="2">
    <source>
        <dbReference type="EMBL" id="MET7000872.1"/>
    </source>
</evidence>
<comment type="caution">
    <text evidence="2">The sequence shown here is derived from an EMBL/GenBank/DDBJ whole genome shotgun (WGS) entry which is preliminary data.</text>
</comment>
<dbReference type="EMBL" id="JBEXAC010000002">
    <property type="protein sequence ID" value="MET7000872.1"/>
    <property type="molecule type" value="Genomic_DNA"/>
</dbReference>
<dbReference type="RefSeq" id="WP_354663425.1">
    <property type="nucleotide sequence ID" value="NZ_JBEXAC010000002.1"/>
</dbReference>
<name>A0ABV2TCW1_9BACT</name>
<gene>
    <name evidence="2" type="ORF">ABR189_26045</name>
</gene>